<evidence type="ECO:0000313" key="1">
    <source>
        <dbReference type="EMBL" id="SDS08007.1"/>
    </source>
</evidence>
<accession>A0A1H1PA22</accession>
<organism evidence="1 2">
    <name type="scientific">Actinopolymorpha singaporensis</name>
    <dbReference type="NCBI Taxonomy" id="117157"/>
    <lineage>
        <taxon>Bacteria</taxon>
        <taxon>Bacillati</taxon>
        <taxon>Actinomycetota</taxon>
        <taxon>Actinomycetes</taxon>
        <taxon>Propionibacteriales</taxon>
        <taxon>Actinopolymorphaceae</taxon>
        <taxon>Actinopolymorpha</taxon>
    </lineage>
</organism>
<evidence type="ECO:0000313" key="2">
    <source>
        <dbReference type="Proteomes" id="UP000198983"/>
    </source>
</evidence>
<name>A0A1H1PA22_9ACTN</name>
<dbReference type="RefSeq" id="WP_092651920.1">
    <property type="nucleotide sequence ID" value="NZ_LT629732.1"/>
</dbReference>
<protein>
    <submittedName>
        <fullName evidence="1">Superoxide dismutase, Fe-Mn family</fullName>
    </submittedName>
</protein>
<dbReference type="EMBL" id="LT629732">
    <property type="protein sequence ID" value="SDS08007.1"/>
    <property type="molecule type" value="Genomic_DNA"/>
</dbReference>
<sequence>MTGTPGPRDRPAGNPDLAGLVDAAQRAAGVLAARHRHDPEGVAALMNTFPNDRALAGGSLLLAEIALGLYRQQTGQSMDECVHELATQLENAVTGPP</sequence>
<gene>
    <name evidence="1" type="ORF">SAMN04489717_1554</name>
</gene>
<dbReference type="OrthoDB" id="3298638at2"/>
<dbReference type="STRING" id="117157.SAMN04489717_1554"/>
<reference evidence="1 2" key="1">
    <citation type="submission" date="2016-10" db="EMBL/GenBank/DDBJ databases">
        <authorList>
            <person name="de Groot N.N."/>
        </authorList>
    </citation>
    <scope>NUCLEOTIDE SEQUENCE [LARGE SCALE GENOMIC DNA]</scope>
    <source>
        <strain evidence="1 2">DSM 22024</strain>
    </source>
</reference>
<keyword evidence="2" id="KW-1185">Reference proteome</keyword>
<proteinExistence type="predicted"/>
<dbReference type="AlphaFoldDB" id="A0A1H1PA22"/>
<dbReference type="Proteomes" id="UP000198983">
    <property type="component" value="Chromosome I"/>
</dbReference>